<proteinExistence type="predicted"/>
<dbReference type="Proteomes" id="UP001293254">
    <property type="component" value="Unassembled WGS sequence"/>
</dbReference>
<reference evidence="1" key="1">
    <citation type="submission" date="2020-06" db="EMBL/GenBank/DDBJ databases">
        <authorList>
            <person name="Li T."/>
            <person name="Hu X."/>
            <person name="Zhang T."/>
            <person name="Song X."/>
            <person name="Zhang H."/>
            <person name="Dai N."/>
            <person name="Sheng W."/>
            <person name="Hou X."/>
            <person name="Wei L."/>
        </authorList>
    </citation>
    <scope>NUCLEOTIDE SEQUENCE</scope>
    <source>
        <strain evidence="1">3651</strain>
        <tissue evidence="1">Leaf</tissue>
    </source>
</reference>
<reference evidence="1" key="2">
    <citation type="journal article" date="2024" name="Plant">
        <title>Genomic evolution and insights into agronomic trait innovations of Sesamum species.</title>
        <authorList>
            <person name="Miao H."/>
            <person name="Wang L."/>
            <person name="Qu L."/>
            <person name="Liu H."/>
            <person name="Sun Y."/>
            <person name="Le M."/>
            <person name="Wang Q."/>
            <person name="Wei S."/>
            <person name="Zheng Y."/>
            <person name="Lin W."/>
            <person name="Duan Y."/>
            <person name="Cao H."/>
            <person name="Xiong S."/>
            <person name="Wang X."/>
            <person name="Wei L."/>
            <person name="Li C."/>
            <person name="Ma Q."/>
            <person name="Ju M."/>
            <person name="Zhao R."/>
            <person name="Li G."/>
            <person name="Mu C."/>
            <person name="Tian Q."/>
            <person name="Mei H."/>
            <person name="Zhang T."/>
            <person name="Gao T."/>
            <person name="Zhang H."/>
        </authorList>
    </citation>
    <scope>NUCLEOTIDE SEQUENCE</scope>
    <source>
        <strain evidence="1">3651</strain>
    </source>
</reference>
<gene>
    <name evidence="1" type="ORF">Salat_0474400</name>
</gene>
<dbReference type="AlphaFoldDB" id="A0AAE2D0Q0"/>
<comment type="caution">
    <text evidence="1">The sequence shown here is derived from an EMBL/GenBank/DDBJ whole genome shotgun (WGS) entry which is preliminary data.</text>
</comment>
<organism evidence="1 2">
    <name type="scientific">Sesamum alatum</name>
    <dbReference type="NCBI Taxonomy" id="300844"/>
    <lineage>
        <taxon>Eukaryota</taxon>
        <taxon>Viridiplantae</taxon>
        <taxon>Streptophyta</taxon>
        <taxon>Embryophyta</taxon>
        <taxon>Tracheophyta</taxon>
        <taxon>Spermatophyta</taxon>
        <taxon>Magnoliopsida</taxon>
        <taxon>eudicotyledons</taxon>
        <taxon>Gunneridae</taxon>
        <taxon>Pentapetalae</taxon>
        <taxon>asterids</taxon>
        <taxon>lamiids</taxon>
        <taxon>Lamiales</taxon>
        <taxon>Pedaliaceae</taxon>
        <taxon>Sesamum</taxon>
    </lineage>
</organism>
<evidence type="ECO:0000313" key="2">
    <source>
        <dbReference type="Proteomes" id="UP001293254"/>
    </source>
</evidence>
<dbReference type="EMBL" id="JACGWO010000001">
    <property type="protein sequence ID" value="KAK4441395.1"/>
    <property type="molecule type" value="Genomic_DNA"/>
</dbReference>
<evidence type="ECO:0000313" key="1">
    <source>
        <dbReference type="EMBL" id="KAK4441395.1"/>
    </source>
</evidence>
<protein>
    <submittedName>
        <fullName evidence="1">Uncharacterized protein</fullName>
    </submittedName>
</protein>
<name>A0AAE2D0Q0_9LAMI</name>
<keyword evidence="2" id="KW-1185">Reference proteome</keyword>
<sequence>MFFANEHQIEVNDSLPNTSAGVVNTGHAGHTEATTCNLDNSTSAMHDGNDGSNYLGHVDIVDVAYIHDGIPVAVHNTSDNVAEHDSIGDVDKTVVVHELSTNININCESVDMPTLNNTSEGDDDFNYDDPILAALIGKKVG</sequence>
<accession>A0AAE2D0Q0</accession>